<dbReference type="EMBL" id="UOFB01000031">
    <property type="protein sequence ID" value="VAW44282.1"/>
    <property type="molecule type" value="Genomic_DNA"/>
</dbReference>
<name>A0A3B0VYQ6_9ZZZZ</name>
<proteinExistence type="predicted"/>
<sequence length="137" mass="14795">MGGVLNPVPIAPTFSDITDLTIAVNLGGKVEDNGEVVKNEVLIDEVKSPYSEKIAKFVGGLKGLATTRITNEWGAYDIANQAFDAMQSTIARQKLAAYPADYFIEIARNACGTLEFDLASEMITLGYEKAEESLSEN</sequence>
<reference evidence="1" key="1">
    <citation type="submission" date="2018-06" db="EMBL/GenBank/DDBJ databases">
        <authorList>
            <person name="Zhirakovskaya E."/>
        </authorList>
    </citation>
    <scope>NUCLEOTIDE SEQUENCE</scope>
</reference>
<evidence type="ECO:0000313" key="1">
    <source>
        <dbReference type="EMBL" id="VAW44282.1"/>
    </source>
</evidence>
<dbReference type="InterPro" id="IPR016035">
    <property type="entry name" value="Acyl_Trfase/lysoPLipase"/>
</dbReference>
<dbReference type="AlphaFoldDB" id="A0A3B0VYQ6"/>
<gene>
    <name evidence="1" type="ORF">MNBD_GAMMA04-81</name>
</gene>
<dbReference type="SUPFAM" id="SSF52151">
    <property type="entry name" value="FabD/lysophospholipase-like"/>
    <property type="match status" value="1"/>
</dbReference>
<organism evidence="1">
    <name type="scientific">hydrothermal vent metagenome</name>
    <dbReference type="NCBI Taxonomy" id="652676"/>
    <lineage>
        <taxon>unclassified sequences</taxon>
        <taxon>metagenomes</taxon>
        <taxon>ecological metagenomes</taxon>
    </lineage>
</organism>
<protein>
    <submittedName>
        <fullName evidence="1">FIG00613342: Bacterial patatin-like phospholipase domain containing protein</fullName>
    </submittedName>
</protein>
<accession>A0A3B0VYQ6</accession>